<sequence length="109" mass="11101">MTMTPRVTIRLMRKICCSGFFSCWKHTFDSSRTSDPLHRHPPLPTGTGGVQQTTVAAAAAAAGAERGSGLPSNGLDSSGSGGPKLGGGMSEGPAGGSAGRAENRNHQHV</sequence>
<reference evidence="2 3" key="1">
    <citation type="submission" date="2019-04" db="EMBL/GenBank/DDBJ databases">
        <title>Chromosome genome assembly for Takifugu flavidus.</title>
        <authorList>
            <person name="Xiao S."/>
        </authorList>
    </citation>
    <scope>NUCLEOTIDE SEQUENCE [LARGE SCALE GENOMIC DNA]</scope>
    <source>
        <strain evidence="2">HTHZ2018</strain>
        <tissue evidence="2">Muscle</tissue>
    </source>
</reference>
<dbReference type="AlphaFoldDB" id="A0A5C6NEJ2"/>
<protein>
    <submittedName>
        <fullName evidence="2">Uncharacterized protein</fullName>
    </submittedName>
</protein>
<feature type="compositionally biased region" description="Low complexity" evidence="1">
    <location>
        <begin position="50"/>
        <end position="64"/>
    </location>
</feature>
<accession>A0A5C6NEJ2</accession>
<evidence type="ECO:0000256" key="1">
    <source>
        <dbReference type="SAM" id="MobiDB-lite"/>
    </source>
</evidence>
<comment type="caution">
    <text evidence="2">The sequence shown here is derived from an EMBL/GenBank/DDBJ whole genome shotgun (WGS) entry which is preliminary data.</text>
</comment>
<dbReference type="Proteomes" id="UP000324091">
    <property type="component" value="Chromosome 21"/>
</dbReference>
<organism evidence="2 3">
    <name type="scientific">Takifugu flavidus</name>
    <name type="common">sansaifugu</name>
    <dbReference type="NCBI Taxonomy" id="433684"/>
    <lineage>
        <taxon>Eukaryota</taxon>
        <taxon>Metazoa</taxon>
        <taxon>Chordata</taxon>
        <taxon>Craniata</taxon>
        <taxon>Vertebrata</taxon>
        <taxon>Euteleostomi</taxon>
        <taxon>Actinopterygii</taxon>
        <taxon>Neopterygii</taxon>
        <taxon>Teleostei</taxon>
        <taxon>Neoteleostei</taxon>
        <taxon>Acanthomorphata</taxon>
        <taxon>Eupercaria</taxon>
        <taxon>Tetraodontiformes</taxon>
        <taxon>Tetradontoidea</taxon>
        <taxon>Tetraodontidae</taxon>
        <taxon>Takifugu</taxon>
    </lineage>
</organism>
<feature type="region of interest" description="Disordered" evidence="1">
    <location>
        <begin position="29"/>
        <end position="109"/>
    </location>
</feature>
<proteinExistence type="predicted"/>
<dbReference type="EMBL" id="RHFK02000014">
    <property type="protein sequence ID" value="TWW65912.1"/>
    <property type="molecule type" value="Genomic_DNA"/>
</dbReference>
<evidence type="ECO:0000313" key="3">
    <source>
        <dbReference type="Proteomes" id="UP000324091"/>
    </source>
</evidence>
<name>A0A5C6NEJ2_9TELE</name>
<evidence type="ECO:0000313" key="2">
    <source>
        <dbReference type="EMBL" id="TWW65912.1"/>
    </source>
</evidence>
<feature type="compositionally biased region" description="Gly residues" evidence="1">
    <location>
        <begin position="79"/>
        <end position="98"/>
    </location>
</feature>
<keyword evidence="3" id="KW-1185">Reference proteome</keyword>
<gene>
    <name evidence="2" type="ORF">D4764_21G0008120</name>
</gene>